<protein>
    <submittedName>
        <fullName evidence="2">Uncharacterized protein</fullName>
    </submittedName>
</protein>
<name>A0ABN8IUZ0_9NEOP</name>
<keyword evidence="1" id="KW-0732">Signal</keyword>
<feature type="non-terminal residue" evidence="2">
    <location>
        <position position="1"/>
    </location>
</feature>
<evidence type="ECO:0000313" key="2">
    <source>
        <dbReference type="EMBL" id="CAH2064733.1"/>
    </source>
</evidence>
<feature type="signal peptide" evidence="1">
    <location>
        <begin position="1"/>
        <end position="17"/>
    </location>
</feature>
<keyword evidence="3" id="KW-1185">Reference proteome</keyword>
<dbReference type="EMBL" id="OW152842">
    <property type="protein sequence ID" value="CAH2064733.1"/>
    <property type="molecule type" value="Genomic_DNA"/>
</dbReference>
<dbReference type="Proteomes" id="UP000837857">
    <property type="component" value="Chromosome 30"/>
</dbReference>
<proteinExistence type="predicted"/>
<accession>A0ABN8IUZ0</accession>
<feature type="chain" id="PRO_5045469576" evidence="1">
    <location>
        <begin position="18"/>
        <end position="198"/>
    </location>
</feature>
<reference evidence="2" key="1">
    <citation type="submission" date="2022-03" db="EMBL/GenBank/DDBJ databases">
        <authorList>
            <person name="Martin H S."/>
        </authorList>
    </citation>
    <scope>NUCLEOTIDE SEQUENCE</scope>
</reference>
<evidence type="ECO:0000313" key="3">
    <source>
        <dbReference type="Proteomes" id="UP000837857"/>
    </source>
</evidence>
<organism evidence="2 3">
    <name type="scientific">Iphiclides podalirius</name>
    <name type="common">scarce swallowtail</name>
    <dbReference type="NCBI Taxonomy" id="110791"/>
    <lineage>
        <taxon>Eukaryota</taxon>
        <taxon>Metazoa</taxon>
        <taxon>Ecdysozoa</taxon>
        <taxon>Arthropoda</taxon>
        <taxon>Hexapoda</taxon>
        <taxon>Insecta</taxon>
        <taxon>Pterygota</taxon>
        <taxon>Neoptera</taxon>
        <taxon>Endopterygota</taxon>
        <taxon>Lepidoptera</taxon>
        <taxon>Glossata</taxon>
        <taxon>Ditrysia</taxon>
        <taxon>Papilionoidea</taxon>
        <taxon>Papilionidae</taxon>
        <taxon>Papilioninae</taxon>
        <taxon>Iphiclides</taxon>
    </lineage>
</organism>
<gene>
    <name evidence="2" type="ORF">IPOD504_LOCUS12872</name>
</gene>
<evidence type="ECO:0000256" key="1">
    <source>
        <dbReference type="SAM" id="SignalP"/>
    </source>
</evidence>
<sequence length="198" mass="19096">MNTTALFFIALIYTALCNPLGQTTVCESSQPVGTTVYESTSNIPYYPYGLPAGLGLAGLLSNANPLALSGLPVPGLGTTTVYENIPNVGGLGGLGLGGLGVLNPLNGLPLGLPYGLAGTVPGLLGVGQLGLPYPVPTVGTGSSTVCESTSNVGVGPLGLPIPLGGMGLGGLGLGGLGLGGLGLGGLGLGLAQGPFPFL</sequence>